<feature type="binding site" evidence="5">
    <location>
        <position position="298"/>
    </location>
    <ligand>
        <name>Zn(2+)</name>
        <dbReference type="ChEBI" id="CHEBI:29105"/>
    </ligand>
</feature>
<comment type="cofactor">
    <cofactor evidence="5">
        <name>Zn(2+)</name>
        <dbReference type="ChEBI" id="CHEBI:29105"/>
    </cofactor>
    <text evidence="5">Binds 1 zinc ion per subunit.</text>
</comment>
<keyword evidence="8" id="KW-1185">Reference proteome</keyword>
<comment type="similarity">
    <text evidence="5">Belongs to the queuine tRNA-ribosyltransferase family. QTRT2 subfamily.</text>
</comment>
<reference evidence="8" key="1">
    <citation type="journal article" date="2016" name="Nat. Commun.">
        <title>Genome analysis of three Pneumocystis species reveals adaptation mechanisms to life exclusively in mammalian hosts.</title>
        <authorList>
            <person name="Ma L."/>
            <person name="Chen Z."/>
            <person name="Huang D.W."/>
            <person name="Kutty G."/>
            <person name="Ishihara M."/>
            <person name="Wang H."/>
            <person name="Abouelleil A."/>
            <person name="Bishop L."/>
            <person name="Davey E."/>
            <person name="Deng R."/>
            <person name="Deng X."/>
            <person name="Fan L."/>
            <person name="Fantoni G."/>
            <person name="Fitzgerald M."/>
            <person name="Gogineni E."/>
            <person name="Goldberg J.M."/>
            <person name="Handley G."/>
            <person name="Hu X."/>
            <person name="Huber C."/>
            <person name="Jiao X."/>
            <person name="Jones K."/>
            <person name="Levin J.Z."/>
            <person name="Liu Y."/>
            <person name="Macdonald P."/>
            <person name="Melnikov A."/>
            <person name="Raley C."/>
            <person name="Sassi M."/>
            <person name="Sherman B.T."/>
            <person name="Song X."/>
            <person name="Sykes S."/>
            <person name="Tran B."/>
            <person name="Walsh L."/>
            <person name="Xia Y."/>
            <person name="Yang J."/>
            <person name="Young S."/>
            <person name="Zeng Q."/>
            <person name="Zheng X."/>
            <person name="Stephens R."/>
            <person name="Nusbaum C."/>
            <person name="Birren B.W."/>
            <person name="Azadi P."/>
            <person name="Lempicki R.A."/>
            <person name="Cuomo C.A."/>
            <person name="Kovacs J.A."/>
        </authorList>
    </citation>
    <scope>NUCLEOTIDE SEQUENCE [LARGE SCALE GENOMIC DNA]</scope>
    <source>
        <strain evidence="8">B123</strain>
    </source>
</reference>
<evidence type="ECO:0000256" key="4">
    <source>
        <dbReference type="ARBA" id="ARBA00022833"/>
    </source>
</evidence>
<comment type="subunit">
    <text evidence="5">Heterodimer of a catalytic subunit and an accessory subunit.</text>
</comment>
<dbReference type="RefSeq" id="XP_007873434.1">
    <property type="nucleotide sequence ID" value="XM_007875243.1"/>
</dbReference>
<dbReference type="GO" id="GO:0046872">
    <property type="term" value="F:metal ion binding"/>
    <property type="evidence" value="ECO:0007669"/>
    <property type="project" value="UniProtKB-KW"/>
</dbReference>
<evidence type="ECO:0000313" key="8">
    <source>
        <dbReference type="Proteomes" id="UP000011958"/>
    </source>
</evidence>
<dbReference type="PANTHER" id="PTHR46064:SF1">
    <property type="entry name" value="QUEUINE TRNA-RIBOSYLTRANSFERASE ACCESSORY SUBUNIT 2"/>
    <property type="match status" value="1"/>
</dbReference>
<dbReference type="EMBL" id="AFWA02000004">
    <property type="protein sequence ID" value="EMR10222.1"/>
    <property type="molecule type" value="Genomic_DNA"/>
</dbReference>
<protein>
    <recommendedName>
        <fullName evidence="5">Queuine tRNA-ribosyltransferase accessory subunit 2</fullName>
    </recommendedName>
    <alternativeName>
        <fullName evidence="5">Queuine tRNA-ribosyltransferase domain-containing protein 1</fullName>
    </alternativeName>
</protein>
<dbReference type="HAMAP" id="MF_03043">
    <property type="entry name" value="QTRT2"/>
    <property type="match status" value="1"/>
</dbReference>
<keyword evidence="1 5" id="KW-0963">Cytoplasm</keyword>
<comment type="subcellular location">
    <subcellularLocation>
        <location evidence="5">Cytoplasm</location>
    </subcellularLocation>
</comment>
<dbReference type="eggNOG" id="KOG3909">
    <property type="taxonomic scope" value="Eukaryota"/>
</dbReference>
<dbReference type="VEuPathDB" id="FungiDB:PNEG_01494"/>
<proteinExistence type="inferred from homology"/>
<dbReference type="STRING" id="1069680.M7NSI4"/>
<dbReference type="OrthoDB" id="27601at2759"/>
<dbReference type="InterPro" id="IPR002616">
    <property type="entry name" value="tRNA_ribo_trans-like"/>
</dbReference>
<feature type="binding site" evidence="5">
    <location>
        <position position="295"/>
    </location>
    <ligand>
        <name>Zn(2+)</name>
        <dbReference type="ChEBI" id="CHEBI:29105"/>
    </ligand>
</feature>
<dbReference type="GO" id="GO:0005737">
    <property type="term" value="C:cytoplasm"/>
    <property type="evidence" value="ECO:0007669"/>
    <property type="project" value="UniProtKB-SubCell"/>
</dbReference>
<evidence type="ECO:0000256" key="5">
    <source>
        <dbReference type="HAMAP-Rule" id="MF_03043"/>
    </source>
</evidence>
<sequence length="363" mass="42179">MKNLEIQTPNFIISSSRGSVPHITPDHLKSSEITGIYMALEDFIEYPAFNVKKEEKKDYSPSLRCISSLREFVPLSMNHYIVLGARRCPFNIIKPNSWKTMYIEASGGNKLINIKDIIDFYERLKPDMVISPVDIQPDNVTENKRFRRMIERSESWLIELLEKKLNSFIFASIPPVSKELYLLYFSILESNVSGIHGLALYNMEQSKFIPNSLLHLPLLLMEPIYSPHSILNSIENSIDLFTIDFISQSSDSGIAFTFQFPPSLSIEKNKRPLGINVLSEEYKAELLPLLQDCECYTCKYHHRAYIRHLLFTKELLGYVLLQLHNIHVINLFFSKIRTSILEGTFLDYSKLFKSYYQFFFPKS</sequence>
<keyword evidence="2 5" id="KW-0819">tRNA processing</keyword>
<dbReference type="GO" id="GO:0008479">
    <property type="term" value="F:tRNA-guanosine(34) queuine transglycosylase activity"/>
    <property type="evidence" value="ECO:0007669"/>
    <property type="project" value="UniProtKB-UniRule"/>
</dbReference>
<dbReference type="GO" id="GO:0006400">
    <property type="term" value="P:tRNA modification"/>
    <property type="evidence" value="ECO:0007669"/>
    <property type="project" value="InterPro"/>
</dbReference>
<dbReference type="Gene3D" id="3.20.20.105">
    <property type="entry name" value="Queuine tRNA-ribosyltransferase-like"/>
    <property type="match status" value="1"/>
</dbReference>
<dbReference type="AlphaFoldDB" id="M7NSI4"/>
<evidence type="ECO:0000256" key="3">
    <source>
        <dbReference type="ARBA" id="ARBA00022723"/>
    </source>
</evidence>
<comment type="function">
    <text evidence="5">Non-catalytic subunit of the queuine tRNA-ribosyltransferase (TGT) that catalyzes the base-exchange of a guanine (G) residue with queuine (Q) at position 34 (anticodon wobble position) in tRNAs with GU(N) anticodons (tRNA-Asp, -Asn, -His and -Tyr), resulting in the hypermodified nucleoside queuosine (7-(((4,5-cis-dihydroxy-2-cyclopenten-1-yl)amino)methyl)-7-deazaguanosine).</text>
</comment>
<dbReference type="PANTHER" id="PTHR46064">
    <property type="entry name" value="QUEUINE TRNA-RIBOSYLTRANSFERASE ACCESSORY SUBUNIT 2"/>
    <property type="match status" value="1"/>
</dbReference>
<evidence type="ECO:0000259" key="6">
    <source>
        <dbReference type="Pfam" id="PF01702"/>
    </source>
</evidence>
<organism evidence="7 8">
    <name type="scientific">Pneumocystis murina (strain B123)</name>
    <name type="common">Mouse pneumocystis pneumonia agent</name>
    <name type="synonym">Pneumocystis carinii f. sp. muris</name>
    <dbReference type="NCBI Taxonomy" id="1069680"/>
    <lineage>
        <taxon>Eukaryota</taxon>
        <taxon>Fungi</taxon>
        <taxon>Dikarya</taxon>
        <taxon>Ascomycota</taxon>
        <taxon>Taphrinomycotina</taxon>
        <taxon>Pneumocystomycetes</taxon>
        <taxon>Pneumocystaceae</taxon>
        <taxon>Pneumocystis</taxon>
    </lineage>
</organism>
<dbReference type="SUPFAM" id="SSF51713">
    <property type="entry name" value="tRNA-guanine transglycosylase"/>
    <property type="match status" value="1"/>
</dbReference>
<accession>M7NSI4</accession>
<gene>
    <name evidence="7" type="ORF">PNEG_01494</name>
</gene>
<dbReference type="NCBIfam" id="TIGR00449">
    <property type="entry name" value="tgt_general"/>
    <property type="match status" value="1"/>
</dbReference>
<dbReference type="OMA" id="VPHIAHD"/>
<dbReference type="Pfam" id="PF01702">
    <property type="entry name" value="TGT"/>
    <property type="match status" value="1"/>
</dbReference>
<feature type="binding site" evidence="5">
    <location>
        <position position="324"/>
    </location>
    <ligand>
        <name>Zn(2+)</name>
        <dbReference type="ChEBI" id="CHEBI:29105"/>
    </ligand>
</feature>
<comment type="caution">
    <text evidence="7">The sequence shown here is derived from an EMBL/GenBank/DDBJ whole genome shotgun (WGS) entry which is preliminary data.</text>
</comment>
<dbReference type="HOGENOM" id="CLU_037350_1_0_1"/>
<dbReference type="GeneID" id="19895190"/>
<evidence type="ECO:0000313" key="7">
    <source>
        <dbReference type="EMBL" id="EMR10222.1"/>
    </source>
</evidence>
<dbReference type="InterPro" id="IPR036511">
    <property type="entry name" value="TGT-like_sf"/>
</dbReference>
<name>M7NSI4_PNEMU</name>
<evidence type="ECO:0000256" key="1">
    <source>
        <dbReference type="ARBA" id="ARBA00022490"/>
    </source>
</evidence>
<keyword evidence="3 5" id="KW-0479">Metal-binding</keyword>
<dbReference type="InterPro" id="IPR028592">
    <property type="entry name" value="QTRTD1"/>
</dbReference>
<dbReference type="Proteomes" id="UP000011958">
    <property type="component" value="Unassembled WGS sequence"/>
</dbReference>
<evidence type="ECO:0000256" key="2">
    <source>
        <dbReference type="ARBA" id="ARBA00022694"/>
    </source>
</evidence>
<feature type="binding site" evidence="5">
    <location>
        <position position="293"/>
    </location>
    <ligand>
        <name>Zn(2+)</name>
        <dbReference type="ChEBI" id="CHEBI:29105"/>
    </ligand>
</feature>
<feature type="domain" description="tRNA-guanine(15) transglycosylase-like" evidence="6">
    <location>
        <begin position="4"/>
        <end position="354"/>
    </location>
</feature>
<keyword evidence="4 5" id="KW-0862">Zinc</keyword>
<dbReference type="InterPro" id="IPR050852">
    <property type="entry name" value="Queuine_tRNA-ribosyltrfase"/>
</dbReference>